<dbReference type="GO" id="GO:0004822">
    <property type="term" value="F:isoleucine-tRNA ligase activity"/>
    <property type="evidence" value="ECO:0007669"/>
    <property type="project" value="TreeGrafter"/>
</dbReference>
<keyword evidence="5" id="KW-0648">Protein biosynthesis</keyword>
<sequence length="437" mass="50652">MAGILGGRPAFPVTWDGKGQCGLLLWSVTGASRQLPNLSSCEYGDVELLSQTSFTKYGFSKFHGKEKAKTEFYLLDGPPYANDDLHQGHDLNKILKDITSRYHVMKGSKIHFVFTRTWWKRSESFICRNQKVHLLKQQLRIRTALVEAELEYNSEHVGHSIYVKFSLLKPSSKLASLIDSSFPVSFLVWNTQSWTIPDRVIRLFAICRIKVHHCEMFQFWRYLYNGHRQSIDLENGICTYPIIPDKFSPLLFANYMIMTKGARLVHKEVPAHDMEDYSVLNFKAVLEEGTDVVIKMLQAAKHLLKQEKMVQSYACDWRTKKPVVIRGHKQSRVNAVVKIMDRQLLFRGKEFGVSQFLYFIPNPLSMLLNKWNMVVMSHRLFPWSNCFQKKSYLRLVVLLPLNMPGQDILNICFDSTKSRFALGRRNLAWQLVSAFLD</sequence>
<dbReference type="AlphaFoldDB" id="A0A7J7FE80"/>
<reference evidence="8 9" key="1">
    <citation type="journal article" date="2020" name="Mol. Biol. Evol.">
        <title>Interspecific Gene Flow and the Evolution of Specialization in Black and White Rhinoceros.</title>
        <authorList>
            <person name="Moodley Y."/>
            <person name="Westbury M.V."/>
            <person name="Russo I.M."/>
            <person name="Gopalakrishnan S."/>
            <person name="Rakotoarivelo A."/>
            <person name="Olsen R.A."/>
            <person name="Prost S."/>
            <person name="Tunstall T."/>
            <person name="Ryder O.A."/>
            <person name="Dalen L."/>
            <person name="Bruford M.W."/>
        </authorList>
    </citation>
    <scope>NUCLEOTIDE SEQUENCE [LARGE SCALE GENOMIC DNA]</scope>
    <source>
        <strain evidence="8">SBR-YM</strain>
        <tissue evidence="8">Skin</tissue>
    </source>
</reference>
<keyword evidence="4" id="KW-0067">ATP-binding</keyword>
<dbReference type="GO" id="GO:0006428">
    <property type="term" value="P:isoleucyl-tRNA aminoacylation"/>
    <property type="evidence" value="ECO:0007669"/>
    <property type="project" value="TreeGrafter"/>
</dbReference>
<dbReference type="GO" id="GO:0005739">
    <property type="term" value="C:mitochondrion"/>
    <property type="evidence" value="ECO:0007669"/>
    <property type="project" value="TreeGrafter"/>
</dbReference>
<comment type="caution">
    <text evidence="8">The sequence shown here is derived from an EMBL/GenBank/DDBJ whole genome shotgun (WGS) entry which is preliminary data.</text>
</comment>
<dbReference type="GO" id="GO:0002161">
    <property type="term" value="F:aminoacyl-tRNA deacylase activity"/>
    <property type="evidence" value="ECO:0007669"/>
    <property type="project" value="InterPro"/>
</dbReference>
<dbReference type="PANTHER" id="PTHR42765:SF1">
    <property type="entry name" value="ISOLEUCINE--TRNA LIGASE, MITOCHONDRIAL"/>
    <property type="match status" value="1"/>
</dbReference>
<dbReference type="InterPro" id="IPR014729">
    <property type="entry name" value="Rossmann-like_a/b/a_fold"/>
</dbReference>
<evidence type="ECO:0000259" key="7">
    <source>
        <dbReference type="Pfam" id="PF00133"/>
    </source>
</evidence>
<name>A0A7J7FE80_DICBM</name>
<dbReference type="InterPro" id="IPR002300">
    <property type="entry name" value="aa-tRNA-synth_Ia"/>
</dbReference>
<dbReference type="GO" id="GO:0032543">
    <property type="term" value="P:mitochondrial translation"/>
    <property type="evidence" value="ECO:0007669"/>
    <property type="project" value="TreeGrafter"/>
</dbReference>
<dbReference type="SUPFAM" id="SSF50677">
    <property type="entry name" value="ValRS/IleRS/LeuRS editing domain"/>
    <property type="match status" value="1"/>
</dbReference>
<dbReference type="Proteomes" id="UP000551758">
    <property type="component" value="Unassembled WGS sequence"/>
</dbReference>
<keyword evidence="3" id="KW-0547">Nucleotide-binding</keyword>
<dbReference type="SUPFAM" id="SSF52374">
    <property type="entry name" value="Nucleotidylyl transferase"/>
    <property type="match status" value="1"/>
</dbReference>
<feature type="domain" description="Aminoacyl-tRNA synthetase class Ia" evidence="7">
    <location>
        <begin position="59"/>
        <end position="114"/>
    </location>
</feature>
<evidence type="ECO:0000313" key="8">
    <source>
        <dbReference type="EMBL" id="KAF5926373.1"/>
    </source>
</evidence>
<gene>
    <name evidence="8" type="ORF">HPG69_011508</name>
</gene>
<evidence type="ECO:0000256" key="4">
    <source>
        <dbReference type="ARBA" id="ARBA00022840"/>
    </source>
</evidence>
<dbReference type="InterPro" id="IPR050081">
    <property type="entry name" value="Ile-tRNA_ligase"/>
</dbReference>
<dbReference type="Gene3D" id="3.40.50.620">
    <property type="entry name" value="HUPs"/>
    <property type="match status" value="1"/>
</dbReference>
<evidence type="ECO:0000256" key="1">
    <source>
        <dbReference type="ARBA" id="ARBA00005594"/>
    </source>
</evidence>
<evidence type="ECO:0000256" key="2">
    <source>
        <dbReference type="ARBA" id="ARBA00022598"/>
    </source>
</evidence>
<keyword evidence="2" id="KW-0436">Ligase</keyword>
<accession>A0A7J7FE80</accession>
<dbReference type="GO" id="GO:0005524">
    <property type="term" value="F:ATP binding"/>
    <property type="evidence" value="ECO:0007669"/>
    <property type="project" value="UniProtKB-KW"/>
</dbReference>
<evidence type="ECO:0000256" key="3">
    <source>
        <dbReference type="ARBA" id="ARBA00022741"/>
    </source>
</evidence>
<evidence type="ECO:0000256" key="5">
    <source>
        <dbReference type="ARBA" id="ARBA00022917"/>
    </source>
</evidence>
<keyword evidence="6" id="KW-0030">Aminoacyl-tRNA synthetase</keyword>
<keyword evidence="9" id="KW-1185">Reference proteome</keyword>
<evidence type="ECO:0000313" key="9">
    <source>
        <dbReference type="Proteomes" id="UP000551758"/>
    </source>
</evidence>
<dbReference type="PANTHER" id="PTHR42765">
    <property type="entry name" value="SOLEUCYL-TRNA SYNTHETASE"/>
    <property type="match status" value="1"/>
</dbReference>
<dbReference type="Pfam" id="PF00133">
    <property type="entry name" value="tRNA-synt_1"/>
    <property type="match status" value="1"/>
</dbReference>
<dbReference type="InterPro" id="IPR009008">
    <property type="entry name" value="Val/Leu/Ile-tRNA-synth_edit"/>
</dbReference>
<comment type="similarity">
    <text evidence="1">Belongs to the class-I aminoacyl-tRNA synthetase family.</text>
</comment>
<evidence type="ECO:0000256" key="6">
    <source>
        <dbReference type="ARBA" id="ARBA00023146"/>
    </source>
</evidence>
<proteinExistence type="inferred from homology"/>
<organism evidence="8 9">
    <name type="scientific">Diceros bicornis minor</name>
    <name type="common">South-central black rhinoceros</name>
    <dbReference type="NCBI Taxonomy" id="77932"/>
    <lineage>
        <taxon>Eukaryota</taxon>
        <taxon>Metazoa</taxon>
        <taxon>Chordata</taxon>
        <taxon>Craniata</taxon>
        <taxon>Vertebrata</taxon>
        <taxon>Euteleostomi</taxon>
        <taxon>Mammalia</taxon>
        <taxon>Eutheria</taxon>
        <taxon>Laurasiatheria</taxon>
        <taxon>Perissodactyla</taxon>
        <taxon>Rhinocerotidae</taxon>
        <taxon>Diceros</taxon>
    </lineage>
</organism>
<dbReference type="EMBL" id="JACDTQ010000773">
    <property type="protein sequence ID" value="KAF5926373.1"/>
    <property type="molecule type" value="Genomic_DNA"/>
</dbReference>
<protein>
    <recommendedName>
        <fullName evidence="7">Aminoacyl-tRNA synthetase class Ia domain-containing protein</fullName>
    </recommendedName>
</protein>